<name>A0A517W204_9PLAN</name>
<accession>A0A517W204</accession>
<dbReference type="AlphaFoldDB" id="A0A517W204"/>
<sequence length="208" mass="23907">MNSEIDLEYDLESLVPAVASNEIDNCEKSLSNLFEKEINLPVKFIQHILRFHGGIPGKQCFKMPDGEIRMICRFCNILDSRRDEKILEPYIRSWRPGGAFDIRLDYSILMLCNRFDYSERLYESGGVLVPIAVIDTAGGLNARGMSEMDLLCLDYHNPGEPSVVTWNFEMSWSTPEMTVKVADSFDEFLLMLFHRPDNFPITNECDSF</sequence>
<dbReference type="Proteomes" id="UP000318704">
    <property type="component" value="Chromosome"/>
</dbReference>
<dbReference type="KEGG" id="gaw:V144x_47810"/>
<organism evidence="2 3">
    <name type="scientific">Gimesia aquarii</name>
    <dbReference type="NCBI Taxonomy" id="2527964"/>
    <lineage>
        <taxon>Bacteria</taxon>
        <taxon>Pseudomonadati</taxon>
        <taxon>Planctomycetota</taxon>
        <taxon>Planctomycetia</taxon>
        <taxon>Planctomycetales</taxon>
        <taxon>Planctomycetaceae</taxon>
        <taxon>Gimesia</taxon>
    </lineage>
</organism>
<dbReference type="Gene3D" id="3.40.1580.10">
    <property type="entry name" value="SMI1/KNR4-like"/>
    <property type="match status" value="1"/>
</dbReference>
<dbReference type="EMBL" id="CP037920">
    <property type="protein sequence ID" value="QDT99270.1"/>
    <property type="molecule type" value="Genomic_DNA"/>
</dbReference>
<dbReference type="SUPFAM" id="SSF160631">
    <property type="entry name" value="SMI1/KNR4-like"/>
    <property type="match status" value="1"/>
</dbReference>
<evidence type="ECO:0000259" key="1">
    <source>
        <dbReference type="Pfam" id="PF09346"/>
    </source>
</evidence>
<dbReference type="Pfam" id="PF09346">
    <property type="entry name" value="SMI1_KNR4"/>
    <property type="match status" value="1"/>
</dbReference>
<evidence type="ECO:0000313" key="2">
    <source>
        <dbReference type="EMBL" id="QDT99270.1"/>
    </source>
</evidence>
<evidence type="ECO:0000313" key="3">
    <source>
        <dbReference type="Proteomes" id="UP000318704"/>
    </source>
</evidence>
<gene>
    <name evidence="2" type="ORF">V144x_47810</name>
</gene>
<dbReference type="RefSeq" id="WP_144988617.1">
    <property type="nucleotide sequence ID" value="NZ_CP037920.1"/>
</dbReference>
<proteinExistence type="predicted"/>
<dbReference type="InterPro" id="IPR018958">
    <property type="entry name" value="Knr4/Smi1-like_dom"/>
</dbReference>
<dbReference type="InterPro" id="IPR037883">
    <property type="entry name" value="Knr4/Smi1-like_sf"/>
</dbReference>
<reference evidence="2 3" key="1">
    <citation type="submission" date="2019-03" db="EMBL/GenBank/DDBJ databases">
        <title>Deep-cultivation of Planctomycetes and their phenomic and genomic characterization uncovers novel biology.</title>
        <authorList>
            <person name="Wiegand S."/>
            <person name="Jogler M."/>
            <person name="Boedeker C."/>
            <person name="Pinto D."/>
            <person name="Vollmers J."/>
            <person name="Rivas-Marin E."/>
            <person name="Kohn T."/>
            <person name="Peeters S.H."/>
            <person name="Heuer A."/>
            <person name="Rast P."/>
            <person name="Oberbeckmann S."/>
            <person name="Bunk B."/>
            <person name="Jeske O."/>
            <person name="Meyerdierks A."/>
            <person name="Storesund J.E."/>
            <person name="Kallscheuer N."/>
            <person name="Luecker S."/>
            <person name="Lage O.M."/>
            <person name="Pohl T."/>
            <person name="Merkel B.J."/>
            <person name="Hornburger P."/>
            <person name="Mueller R.-W."/>
            <person name="Bruemmer F."/>
            <person name="Labrenz M."/>
            <person name="Spormann A.M."/>
            <person name="Op den Camp H."/>
            <person name="Overmann J."/>
            <person name="Amann R."/>
            <person name="Jetten M.S.M."/>
            <person name="Mascher T."/>
            <person name="Medema M.H."/>
            <person name="Devos D.P."/>
            <person name="Kaster A.-K."/>
            <person name="Ovreas L."/>
            <person name="Rohde M."/>
            <person name="Galperin M.Y."/>
            <person name="Jogler C."/>
        </authorList>
    </citation>
    <scope>NUCLEOTIDE SEQUENCE [LARGE SCALE GENOMIC DNA]</scope>
    <source>
        <strain evidence="2 3">V144</strain>
    </source>
</reference>
<feature type="domain" description="Knr4/Smi1-like" evidence="1">
    <location>
        <begin position="21"/>
        <end position="189"/>
    </location>
</feature>
<protein>
    <recommendedName>
        <fullName evidence="1">Knr4/Smi1-like domain-containing protein</fullName>
    </recommendedName>
</protein>